<evidence type="ECO:0000259" key="6">
    <source>
        <dbReference type="Pfam" id="PF04542"/>
    </source>
</evidence>
<dbReference type="Proteomes" id="UP001144313">
    <property type="component" value="Unassembled WGS sequence"/>
</dbReference>
<keyword evidence="4" id="KW-0804">Transcription</keyword>
<dbReference type="PANTHER" id="PTHR30385:SF4">
    <property type="entry name" value="RNA POLYMERASE SIGMA-E FACTOR"/>
    <property type="match status" value="1"/>
</dbReference>
<evidence type="ECO:0000313" key="8">
    <source>
        <dbReference type="Proteomes" id="UP001144313"/>
    </source>
</evidence>
<dbReference type="GO" id="GO:0006352">
    <property type="term" value="P:DNA-templated transcription initiation"/>
    <property type="evidence" value="ECO:0007669"/>
    <property type="project" value="InterPro"/>
</dbReference>
<comment type="caution">
    <text evidence="7">The sequence shown here is derived from an EMBL/GenBank/DDBJ whole genome shotgun (WGS) entry which is preliminary data.</text>
</comment>
<evidence type="ECO:0000256" key="5">
    <source>
        <dbReference type="SAM" id="MobiDB-lite"/>
    </source>
</evidence>
<protein>
    <recommendedName>
        <fullName evidence="6">RNA polymerase sigma-70 region 2 domain-containing protein</fullName>
    </recommendedName>
</protein>
<keyword evidence="1" id="KW-0805">Transcription regulation</keyword>
<dbReference type="RefSeq" id="WP_270118493.1">
    <property type="nucleotide sequence ID" value="NZ_BAAAOL010000012.1"/>
</dbReference>
<name>A0A9W6G462_9ACTN</name>
<feature type="domain" description="RNA polymerase sigma-70 region 2" evidence="6">
    <location>
        <begin position="43"/>
        <end position="107"/>
    </location>
</feature>
<dbReference type="Gene3D" id="1.20.120.1810">
    <property type="match status" value="1"/>
</dbReference>
<evidence type="ECO:0000256" key="2">
    <source>
        <dbReference type="ARBA" id="ARBA00023082"/>
    </source>
</evidence>
<proteinExistence type="predicted"/>
<keyword evidence="8" id="KW-1185">Reference proteome</keyword>
<dbReference type="PANTHER" id="PTHR30385">
    <property type="entry name" value="SIGMA FACTOR F FLAGELLAR"/>
    <property type="match status" value="1"/>
</dbReference>
<dbReference type="InterPro" id="IPR007627">
    <property type="entry name" value="RNA_pol_sigma70_r2"/>
</dbReference>
<organism evidence="7 8">
    <name type="scientific">Glycomyces algeriensis</name>
    <dbReference type="NCBI Taxonomy" id="256037"/>
    <lineage>
        <taxon>Bacteria</taxon>
        <taxon>Bacillati</taxon>
        <taxon>Actinomycetota</taxon>
        <taxon>Actinomycetes</taxon>
        <taxon>Glycomycetales</taxon>
        <taxon>Glycomycetaceae</taxon>
        <taxon>Glycomyces</taxon>
    </lineage>
</organism>
<evidence type="ECO:0000256" key="4">
    <source>
        <dbReference type="ARBA" id="ARBA00023163"/>
    </source>
</evidence>
<dbReference type="Pfam" id="PF04542">
    <property type="entry name" value="Sigma70_r2"/>
    <property type="match status" value="1"/>
</dbReference>
<evidence type="ECO:0000313" key="7">
    <source>
        <dbReference type="EMBL" id="GLI40191.1"/>
    </source>
</evidence>
<sequence length="159" mass="17868">MTAPAGPTRDRAPDEFHRLLPLFGELARLAEDDPERRRCRERLITGHLPVVEEVVRRYAEVQRSELLEVGVTALIHAIDRFDPDADGDFPGFAVPVIVGEVRRYVRDVMWPKRTPSTVEVDGTAPRPPHAADVASRLEVDETDVTEAIAAWEARLPQDE</sequence>
<gene>
    <name evidence="7" type="ORF">GALLR39Z86_00410</name>
</gene>
<keyword evidence="3" id="KW-0238">DNA-binding</keyword>
<evidence type="ECO:0000256" key="1">
    <source>
        <dbReference type="ARBA" id="ARBA00023015"/>
    </source>
</evidence>
<dbReference type="GO" id="GO:0016987">
    <property type="term" value="F:sigma factor activity"/>
    <property type="evidence" value="ECO:0007669"/>
    <property type="project" value="UniProtKB-KW"/>
</dbReference>
<dbReference type="GO" id="GO:0003677">
    <property type="term" value="F:DNA binding"/>
    <property type="evidence" value="ECO:0007669"/>
    <property type="project" value="UniProtKB-KW"/>
</dbReference>
<dbReference type="AlphaFoldDB" id="A0A9W6G462"/>
<dbReference type="InterPro" id="IPR013325">
    <property type="entry name" value="RNA_pol_sigma_r2"/>
</dbReference>
<dbReference type="EMBL" id="BSDT01000001">
    <property type="protein sequence ID" value="GLI40191.1"/>
    <property type="molecule type" value="Genomic_DNA"/>
</dbReference>
<feature type="region of interest" description="Disordered" evidence="5">
    <location>
        <begin position="116"/>
        <end position="135"/>
    </location>
</feature>
<accession>A0A9W6G462</accession>
<evidence type="ECO:0000256" key="3">
    <source>
        <dbReference type="ARBA" id="ARBA00023125"/>
    </source>
</evidence>
<dbReference type="SUPFAM" id="SSF88946">
    <property type="entry name" value="Sigma2 domain of RNA polymerase sigma factors"/>
    <property type="match status" value="1"/>
</dbReference>
<keyword evidence="2" id="KW-0731">Sigma factor</keyword>
<reference evidence="7" key="1">
    <citation type="submission" date="2022-12" db="EMBL/GenBank/DDBJ databases">
        <title>Reference genome sequencing for broad-spectrum identification of bacterial and archaeal isolates by mass spectrometry.</title>
        <authorList>
            <person name="Sekiguchi Y."/>
            <person name="Tourlousse D.M."/>
        </authorList>
    </citation>
    <scope>NUCLEOTIDE SEQUENCE</scope>
    <source>
        <strain evidence="7">LLR39Z86</strain>
    </source>
</reference>